<gene>
    <name evidence="2" type="ORF">R1sor_026253</name>
</gene>
<dbReference type="InterPro" id="IPR050592">
    <property type="entry name" value="GDSL_lipolytic_enzyme"/>
</dbReference>
<dbReference type="EMBL" id="JBJQOH010000008">
    <property type="protein sequence ID" value="KAL3676305.1"/>
    <property type="molecule type" value="Genomic_DNA"/>
</dbReference>
<dbReference type="Gene3D" id="3.40.50.1110">
    <property type="entry name" value="SGNH hydrolase"/>
    <property type="match status" value="1"/>
</dbReference>
<comment type="caution">
    <text evidence="2">The sequence shown here is derived from an EMBL/GenBank/DDBJ whole genome shotgun (WGS) entry which is preliminary data.</text>
</comment>
<accession>A0ABD3GAX2</accession>
<sequence>MLRSSENFGLPFPLPYNSPDAKGEAVLQGINTASAGSGWLPFTNLILGVIPGTKQVEWVRNWQQSLVNLVGSGSASVIVSESPYVINLGDNDLVQYLANPVLQLKYTEDEYIQLIIQTAVSSIKDLYSGGARKFGVISLFAEGCYPLALTVLQPFNRKQCVEKVQVLFQKFNTEYKAATESLQSSLQGSKFYFADGFTPGVDLFYNPSKYGFREEVGIACCGTGTIENGPLCNILSVGTCSNAAAYLYWDADHYTEKGWRIIVGAFIEDLKNTLLS</sequence>
<dbReference type="Proteomes" id="UP001633002">
    <property type="component" value="Unassembled WGS sequence"/>
</dbReference>
<evidence type="ECO:0008006" key="4">
    <source>
        <dbReference type="Google" id="ProtNLM"/>
    </source>
</evidence>
<dbReference type="InterPro" id="IPR036514">
    <property type="entry name" value="SGNH_hydro_sf"/>
</dbReference>
<dbReference type="PANTHER" id="PTHR45642:SF35">
    <property type="entry name" value="GDSL ESTERASE_LIPASE APG"/>
    <property type="match status" value="1"/>
</dbReference>
<evidence type="ECO:0000256" key="1">
    <source>
        <dbReference type="ARBA" id="ARBA00008668"/>
    </source>
</evidence>
<evidence type="ECO:0000313" key="3">
    <source>
        <dbReference type="Proteomes" id="UP001633002"/>
    </source>
</evidence>
<dbReference type="InterPro" id="IPR001087">
    <property type="entry name" value="GDSL"/>
</dbReference>
<proteinExistence type="inferred from homology"/>
<dbReference type="Pfam" id="PF00657">
    <property type="entry name" value="Lipase_GDSL"/>
    <property type="match status" value="1"/>
</dbReference>
<protein>
    <recommendedName>
        <fullName evidence="4">Esterase</fullName>
    </recommendedName>
</protein>
<comment type="similarity">
    <text evidence="1">Belongs to the 'GDSL' lipolytic enzyme family.</text>
</comment>
<evidence type="ECO:0000313" key="2">
    <source>
        <dbReference type="EMBL" id="KAL3676305.1"/>
    </source>
</evidence>
<organism evidence="2 3">
    <name type="scientific">Riccia sorocarpa</name>
    <dbReference type="NCBI Taxonomy" id="122646"/>
    <lineage>
        <taxon>Eukaryota</taxon>
        <taxon>Viridiplantae</taxon>
        <taxon>Streptophyta</taxon>
        <taxon>Embryophyta</taxon>
        <taxon>Marchantiophyta</taxon>
        <taxon>Marchantiopsida</taxon>
        <taxon>Marchantiidae</taxon>
        <taxon>Marchantiales</taxon>
        <taxon>Ricciaceae</taxon>
        <taxon>Riccia</taxon>
    </lineage>
</organism>
<reference evidence="2 3" key="1">
    <citation type="submission" date="2024-09" db="EMBL/GenBank/DDBJ databases">
        <title>Chromosome-scale assembly of Riccia sorocarpa.</title>
        <authorList>
            <person name="Paukszto L."/>
        </authorList>
    </citation>
    <scope>NUCLEOTIDE SEQUENCE [LARGE SCALE GENOMIC DNA]</scope>
    <source>
        <strain evidence="2">LP-2024</strain>
        <tissue evidence="2">Aerial parts of the thallus</tissue>
    </source>
</reference>
<name>A0ABD3GAX2_9MARC</name>
<dbReference type="PANTHER" id="PTHR45642">
    <property type="entry name" value="GDSL ESTERASE/LIPASE EXL3"/>
    <property type="match status" value="1"/>
</dbReference>
<keyword evidence="3" id="KW-1185">Reference proteome</keyword>
<dbReference type="AlphaFoldDB" id="A0ABD3GAX2"/>